<evidence type="ECO:0000313" key="1">
    <source>
        <dbReference type="EMBL" id="PIY68788.1"/>
    </source>
</evidence>
<reference evidence="2" key="1">
    <citation type="submission" date="2017-09" db="EMBL/GenBank/DDBJ databases">
        <title>Depth-based differentiation of microbial function through sediment-hosted aquifers and enrichment of novel symbionts in the deep terrestrial subsurface.</title>
        <authorList>
            <person name="Probst A.J."/>
            <person name="Ladd B."/>
            <person name="Jarett J.K."/>
            <person name="Geller-Mcgrath D.E."/>
            <person name="Sieber C.M.K."/>
            <person name="Emerson J.B."/>
            <person name="Anantharaman K."/>
            <person name="Thomas B.C."/>
            <person name="Malmstrom R."/>
            <person name="Stieglmeier M."/>
            <person name="Klingl A."/>
            <person name="Woyke T."/>
            <person name="Ryan C.M."/>
            <person name="Banfield J.F."/>
        </authorList>
    </citation>
    <scope>NUCLEOTIDE SEQUENCE [LARGE SCALE GENOMIC DNA]</scope>
</reference>
<dbReference type="EMBL" id="PFLF01000088">
    <property type="protein sequence ID" value="PIY68788.1"/>
    <property type="molecule type" value="Genomic_DNA"/>
</dbReference>
<dbReference type="InterPro" id="IPR050246">
    <property type="entry name" value="Class_II_FBP_aldolase"/>
</dbReference>
<accession>A0A2M7QD39</accession>
<evidence type="ECO:0000313" key="2">
    <source>
        <dbReference type="Proteomes" id="UP000230108"/>
    </source>
</evidence>
<name>A0A2M7QD39_9BACT</name>
<dbReference type="InterPro" id="IPR000771">
    <property type="entry name" value="FBA_II"/>
</dbReference>
<dbReference type="Gene3D" id="3.20.20.70">
    <property type="entry name" value="Aldolase class I"/>
    <property type="match status" value="1"/>
</dbReference>
<dbReference type="GO" id="GO:0008270">
    <property type="term" value="F:zinc ion binding"/>
    <property type="evidence" value="ECO:0007669"/>
    <property type="project" value="InterPro"/>
</dbReference>
<dbReference type="Proteomes" id="UP000230108">
    <property type="component" value="Unassembled WGS sequence"/>
</dbReference>
<dbReference type="SUPFAM" id="SSF51569">
    <property type="entry name" value="Aldolase"/>
    <property type="match status" value="1"/>
</dbReference>
<comment type="caution">
    <text evidence="1">The sequence shown here is derived from an EMBL/GenBank/DDBJ whole genome shotgun (WGS) entry which is preliminary data.</text>
</comment>
<dbReference type="AlphaFoldDB" id="A0A2M7QD39"/>
<dbReference type="PANTHER" id="PTHR30304:SF0">
    <property type="entry name" value="D-TAGATOSE-1,6-BISPHOSPHATE ALDOLASE SUBUNIT GATY-RELATED"/>
    <property type="match status" value="1"/>
</dbReference>
<dbReference type="PANTHER" id="PTHR30304">
    <property type="entry name" value="D-TAGATOSE-1,6-BISPHOSPHATE ALDOLASE"/>
    <property type="match status" value="1"/>
</dbReference>
<dbReference type="Pfam" id="PF01116">
    <property type="entry name" value="F_bP_aldolase"/>
    <property type="match status" value="1"/>
</dbReference>
<dbReference type="InterPro" id="IPR013785">
    <property type="entry name" value="Aldolase_TIM"/>
</dbReference>
<protein>
    <submittedName>
        <fullName evidence="1">Aldolase</fullName>
    </submittedName>
</protein>
<dbReference type="GO" id="GO:0005975">
    <property type="term" value="P:carbohydrate metabolic process"/>
    <property type="evidence" value="ECO:0007669"/>
    <property type="project" value="InterPro"/>
</dbReference>
<sequence length="423" mass="47102">MGGLEGVINSYLTPMDIDQLINTAVFSPDDMEKKTARENVRKIAKEKGIYSASIHALYLAIGQGKVSGFTVPAINIRALTYDTAQVIFKLAREHHIGPFIFEIARSEQGYTEQQPDEYTVAVLAAAIKTGYAGPVFLQGDHYQFKRNVYSETPEKEIEALKGLIKKSVEAGFYNIDIDASTLVDLAKEKVEDQQKTNFEMTALLHDYIRETQPTGVVVSVGGEIGHIGGKNSNADEFRAFMNGFKQSAKVQGGISKVSVQTGTSHGGIPLADGTIAKVKLDFSVLQTVTEAGHSEYKMGGAVQHGASTLPEELFNKFPEVKTLEIHLATGFQNTVYDNLPTVLKNRMYEWIKTNYAKDRKDGQSDEQFIYTMRKKAIGPFKKELWGMTEDEKKPIREALSRQFLSMFTKLNILNTDFLIKPYV</sequence>
<dbReference type="GO" id="GO:0016832">
    <property type="term" value="F:aldehyde-lyase activity"/>
    <property type="evidence" value="ECO:0007669"/>
    <property type="project" value="InterPro"/>
</dbReference>
<gene>
    <name evidence="1" type="ORF">COY90_04135</name>
</gene>
<proteinExistence type="predicted"/>
<organism evidence="1 2">
    <name type="scientific">Candidatus Roizmanbacteria bacterium CG_4_10_14_0_8_um_filter_39_9</name>
    <dbReference type="NCBI Taxonomy" id="1974829"/>
    <lineage>
        <taxon>Bacteria</taxon>
        <taxon>Candidatus Roizmaniibacteriota</taxon>
    </lineage>
</organism>